<feature type="region of interest" description="Disordered" evidence="4">
    <location>
        <begin position="510"/>
        <end position="533"/>
    </location>
</feature>
<feature type="signal peptide" evidence="5">
    <location>
        <begin position="1"/>
        <end position="21"/>
    </location>
</feature>
<dbReference type="InterPro" id="IPR003644">
    <property type="entry name" value="Calx_beta"/>
</dbReference>
<evidence type="ECO:0000313" key="8">
    <source>
        <dbReference type="Proteomes" id="UP000580839"/>
    </source>
</evidence>
<dbReference type="PANTHER" id="PTHR46682:SF1">
    <property type="entry name" value="ADHESION G-PROTEIN COUPLED RECEPTOR V1"/>
    <property type="match status" value="1"/>
</dbReference>
<dbReference type="InterPro" id="IPR038081">
    <property type="entry name" value="CalX-like_sf"/>
</dbReference>
<feature type="chain" id="PRO_5032600064" evidence="5">
    <location>
        <begin position="22"/>
        <end position="1232"/>
    </location>
</feature>
<organism evidence="7 8">
    <name type="scientific">Eiseniibacteriota bacterium</name>
    <dbReference type="NCBI Taxonomy" id="2212470"/>
    <lineage>
        <taxon>Bacteria</taxon>
        <taxon>Candidatus Eiseniibacteriota</taxon>
    </lineage>
</organism>
<feature type="region of interest" description="Disordered" evidence="4">
    <location>
        <begin position="60"/>
        <end position="112"/>
    </location>
</feature>
<keyword evidence="1 5" id="KW-0732">Signal</keyword>
<protein>
    <submittedName>
        <fullName evidence="7">T9SS type A sorting domain-containing protein</fullName>
    </submittedName>
</protein>
<evidence type="ECO:0000259" key="6">
    <source>
        <dbReference type="SMART" id="SM00237"/>
    </source>
</evidence>
<proteinExistence type="predicted"/>
<feature type="compositionally biased region" description="Low complexity" evidence="4">
    <location>
        <begin position="79"/>
        <end position="100"/>
    </location>
</feature>
<evidence type="ECO:0000256" key="2">
    <source>
        <dbReference type="ARBA" id="ARBA00022737"/>
    </source>
</evidence>
<accession>A0A849SE36</accession>
<name>A0A849SE36_UNCEI</name>
<keyword evidence="3" id="KW-0106">Calcium</keyword>
<dbReference type="SMART" id="SM00237">
    <property type="entry name" value="Calx_beta"/>
    <property type="match status" value="3"/>
</dbReference>
<comment type="caution">
    <text evidence="7">The sequence shown here is derived from an EMBL/GenBank/DDBJ whole genome shotgun (WGS) entry which is preliminary data.</text>
</comment>
<evidence type="ECO:0000256" key="5">
    <source>
        <dbReference type="SAM" id="SignalP"/>
    </source>
</evidence>
<dbReference type="EMBL" id="JABFRW010000006">
    <property type="protein sequence ID" value="NOT32646.1"/>
    <property type="molecule type" value="Genomic_DNA"/>
</dbReference>
<evidence type="ECO:0000256" key="3">
    <source>
        <dbReference type="ARBA" id="ARBA00022837"/>
    </source>
</evidence>
<dbReference type="Pfam" id="PF03160">
    <property type="entry name" value="Calx-beta"/>
    <property type="match status" value="3"/>
</dbReference>
<dbReference type="InterPro" id="IPR026919">
    <property type="entry name" value="ADGRV1"/>
</dbReference>
<dbReference type="InterPro" id="IPR013783">
    <property type="entry name" value="Ig-like_fold"/>
</dbReference>
<dbReference type="Proteomes" id="UP000580839">
    <property type="component" value="Unassembled WGS sequence"/>
</dbReference>
<evidence type="ECO:0000313" key="7">
    <source>
        <dbReference type="EMBL" id="NOT32646.1"/>
    </source>
</evidence>
<dbReference type="PANTHER" id="PTHR46682">
    <property type="entry name" value="ADHESION G-PROTEIN COUPLED RECEPTOR V1"/>
    <property type="match status" value="1"/>
</dbReference>
<dbReference type="Gene3D" id="2.60.40.4070">
    <property type="match status" value="1"/>
</dbReference>
<dbReference type="Gene3D" id="2.60.40.2030">
    <property type="match status" value="3"/>
</dbReference>
<dbReference type="Gene3D" id="2.60.40.10">
    <property type="entry name" value="Immunoglobulins"/>
    <property type="match status" value="1"/>
</dbReference>
<dbReference type="Pfam" id="PF17957">
    <property type="entry name" value="Big_7"/>
    <property type="match status" value="1"/>
</dbReference>
<feature type="domain" description="Calx-beta" evidence="6">
    <location>
        <begin position="791"/>
        <end position="892"/>
    </location>
</feature>
<sequence length="1232" mass="125905">MNAPRRPLLIMLLVLASPVLAVRFADAAERELPVASATSTGAVGVGQSVAQIMRAQAAVDASGRAPKDMEGEVEQPDRSNLPQNPASPASPAGSGLPSNGKTDANRNGLLSPQTLGTNFTAATLQGVNPTLSFPPDVMGAVGPSQFVTFVNGRLVTFNKSTGVADGVLNTDTDVFFSSVLAGSSTSDPRIRYDRLSARWILVIISVSVPNRILIAVSDAASAGVITPSTVFTRFFIPIASTPPTISNTCLADYPTLGVDAGALYIGTNNFCGASLTFNSTDGYVVRKSSVLGAGPIVVTAFRGLVATAGSSGPYTPQGVDNLDPAATEGYFIGVDNLTFGTLMFRRVSNPAGTPTISGNLSITVPTTRSPILVPHLGNSGGNPGRLDALDDRLFAAHLRNGRLWTAHNFGVTNTGATSGTATRNASRWYELNVPVGSGTPTLVQSGTVFTASGSNSTDQRHYWIPSIMVSGQGHAAMGFSVAGTNERANAATVGRLAGDAPGTMQTPVLFTSSTTPYNPPSDPGGSGGRRWGDYSYTSLDPLDDQTMWTTQEFCDASNSYGVRVVKLIAPPPATPSTIANVTEGQNPANVTLTGASIAGSGFWDPGTNLPGVPPYAHVAASVVNGGATGTPPTVVSAVYVNPTTLQLTLDASSATANLPGEKYTVQVTNPDGQSTSAAVLTVVDGTPVATLGSGVTLDEGNAGSTPLEFTVNLSSPAVASVVVRYQTSDGTATVSDNDYVAVTDSITILPGNSSGPITLNANGDTRFENGETFVLTLTSATHATLGATVAAAGSLTNDDAPPSLTIDDLVQAEGDADSAAFTFTLSLSTASGLPVSADFATADSTATTLDSDYRATSGSVNFAADQLTQSITVFAFGDTVPEADEVFNVVLSNPAGALMADSVGRGVLENDDEAPALSIGDVIAVETQSGSTTFEFPVTLSYASGLPVTVAYQTSDGSATIADGDYDAVSDVLVIPALALSGSISVTIHGDACGESDETFAVTLASPTAATLADAVASGTLQNDDDAIAPSVAVTAPNGAEVLSVGTSSEITWNAADDVAVSSVDVLLSRDGGTSYPEALATGIANTGSFAWNVSPPTVAAGAAFVRVVAHDAGCNVTVDSSDAGFEIVDGVTAVTPVATVTEFALGAVHPNPSHGTARVDYELPREAHVRMSVFDIRGREVARLVDGRAGAGRHQTSWDGNSGGRPAGSGVYFMRFRAGDRNFQRRFVLAR</sequence>
<dbReference type="InterPro" id="IPR026444">
    <property type="entry name" value="Secre_tail"/>
</dbReference>
<evidence type="ECO:0000256" key="1">
    <source>
        <dbReference type="ARBA" id="ARBA00022729"/>
    </source>
</evidence>
<gene>
    <name evidence="7" type="ORF">HOP12_00575</name>
</gene>
<dbReference type="SUPFAM" id="SSF141072">
    <property type="entry name" value="CalX-like"/>
    <property type="match status" value="3"/>
</dbReference>
<reference evidence="7 8" key="1">
    <citation type="submission" date="2020-04" db="EMBL/GenBank/DDBJ databases">
        <title>Metagenomic profiling of ammonia- and methane-oxidizing microorganisms in a Dutch drinking water treatment plant.</title>
        <authorList>
            <person name="Poghosyan L."/>
            <person name="Leucker S."/>
        </authorList>
    </citation>
    <scope>NUCLEOTIDE SEQUENCE [LARGE SCALE GENOMIC DNA]</scope>
    <source>
        <strain evidence="7">S-RSF-IL-03</strain>
    </source>
</reference>
<dbReference type="GO" id="GO:0016020">
    <property type="term" value="C:membrane"/>
    <property type="evidence" value="ECO:0007669"/>
    <property type="project" value="InterPro"/>
</dbReference>
<feature type="domain" description="Calx-beta" evidence="6">
    <location>
        <begin position="912"/>
        <end position="1005"/>
    </location>
</feature>
<keyword evidence="2" id="KW-0677">Repeat</keyword>
<dbReference type="NCBIfam" id="TIGR04183">
    <property type="entry name" value="Por_Secre_tail"/>
    <property type="match status" value="1"/>
</dbReference>
<evidence type="ECO:0000256" key="4">
    <source>
        <dbReference type="SAM" id="MobiDB-lite"/>
    </source>
</evidence>
<dbReference type="AlphaFoldDB" id="A0A849SE36"/>
<dbReference type="GO" id="GO:0004930">
    <property type="term" value="F:G protein-coupled receptor activity"/>
    <property type="evidence" value="ECO:0007669"/>
    <property type="project" value="InterPro"/>
</dbReference>
<feature type="domain" description="Calx-beta" evidence="6">
    <location>
        <begin position="678"/>
        <end position="778"/>
    </location>
</feature>